<dbReference type="AlphaFoldDB" id="A0A5N0DV17"/>
<dbReference type="Pfam" id="PF07690">
    <property type="entry name" value="MFS_1"/>
    <property type="match status" value="1"/>
</dbReference>
<feature type="transmembrane region" description="Helical" evidence="6">
    <location>
        <begin position="435"/>
        <end position="455"/>
    </location>
</feature>
<accession>A0A5N0DV17</accession>
<feature type="transmembrane region" description="Helical" evidence="6">
    <location>
        <begin position="268"/>
        <end position="291"/>
    </location>
</feature>
<evidence type="ECO:0000313" key="8">
    <source>
        <dbReference type="EMBL" id="KAA8880593.1"/>
    </source>
</evidence>
<protein>
    <submittedName>
        <fullName evidence="8">MFS transporter</fullName>
    </submittedName>
</protein>
<dbReference type="PANTHER" id="PTHR42718">
    <property type="entry name" value="MAJOR FACILITATOR SUPERFAMILY MULTIDRUG TRANSPORTER MFSC"/>
    <property type="match status" value="1"/>
</dbReference>
<sequence>MNSHGAQERPGAVLAVLLVAPFLSQADATIANVATPEIGRELGASGAALELVIGGYLVTFAALLITGARLGEIYGFRRVFLTGLAVFGVASLACGLAPNPAVLVLARAVQGVGAALMFPQTLTGIQQNFLGDKRIRAVGAFAVALSAGAVLGQVFGGVLIAAGGWRLIFLVNVPITVIAVVAGARLLPADARTSAQRIDVPGVLALSAGVGFMLLPLTLGAEQGWPAWTWISLAACVAAILVFVAVERRAARGGGAALISGQFLAPRAVWAGLVNLTATSATYFALLFIVAQYFQFGLGHSALVSGMTLVPWVGAFGLAGQLVRRAPAALIAWAPVGGTVLLAGAFAALSGVSFAGNHAETVLVILLGVGGFGLGVQFSAMLTHVTNAVHTGHAADISGVSTTLQQIGAAVGVAASGTLYLGLVGDAAFSPTRAFAVVNAVFTGVALLAAVFAYLSTAPHSAEQIHVGSIRPDGSPARAGNHPGIE</sequence>
<evidence type="ECO:0000256" key="5">
    <source>
        <dbReference type="SAM" id="MobiDB-lite"/>
    </source>
</evidence>
<keyword evidence="4 6" id="KW-0472">Membrane</keyword>
<keyword evidence="2 6" id="KW-0812">Transmembrane</keyword>
<comment type="caution">
    <text evidence="8">The sequence shown here is derived from an EMBL/GenBank/DDBJ whole genome shotgun (WGS) entry which is preliminary data.</text>
</comment>
<dbReference type="OrthoDB" id="4365673at2"/>
<dbReference type="RefSeq" id="WP_150407471.1">
    <property type="nucleotide sequence ID" value="NZ_VXLC01000032.1"/>
</dbReference>
<keyword evidence="9" id="KW-1185">Reference proteome</keyword>
<dbReference type="GO" id="GO:0022857">
    <property type="term" value="F:transmembrane transporter activity"/>
    <property type="evidence" value="ECO:0007669"/>
    <property type="project" value="InterPro"/>
</dbReference>
<proteinExistence type="predicted"/>
<feature type="transmembrane region" description="Helical" evidence="6">
    <location>
        <begin position="403"/>
        <end position="423"/>
    </location>
</feature>
<organism evidence="8 9">
    <name type="scientific">Nocardia colli</name>
    <dbReference type="NCBI Taxonomy" id="2545717"/>
    <lineage>
        <taxon>Bacteria</taxon>
        <taxon>Bacillati</taxon>
        <taxon>Actinomycetota</taxon>
        <taxon>Actinomycetes</taxon>
        <taxon>Mycobacteriales</taxon>
        <taxon>Nocardiaceae</taxon>
        <taxon>Nocardia</taxon>
    </lineage>
</organism>
<dbReference type="CDD" id="cd17321">
    <property type="entry name" value="MFS_MMR_MDR_like"/>
    <property type="match status" value="1"/>
</dbReference>
<dbReference type="Gene3D" id="1.20.1250.20">
    <property type="entry name" value="MFS general substrate transporter like domains"/>
    <property type="match status" value="1"/>
</dbReference>
<evidence type="ECO:0000259" key="7">
    <source>
        <dbReference type="PROSITE" id="PS50850"/>
    </source>
</evidence>
<feature type="region of interest" description="Disordered" evidence="5">
    <location>
        <begin position="466"/>
        <end position="486"/>
    </location>
</feature>
<evidence type="ECO:0000256" key="3">
    <source>
        <dbReference type="ARBA" id="ARBA00022989"/>
    </source>
</evidence>
<feature type="domain" description="Major facilitator superfamily (MFS) profile" evidence="7">
    <location>
        <begin position="13"/>
        <end position="461"/>
    </location>
</feature>
<feature type="transmembrane region" description="Helical" evidence="6">
    <location>
        <begin position="227"/>
        <end position="247"/>
    </location>
</feature>
<dbReference type="SUPFAM" id="SSF103473">
    <property type="entry name" value="MFS general substrate transporter"/>
    <property type="match status" value="1"/>
</dbReference>
<feature type="transmembrane region" description="Helical" evidence="6">
    <location>
        <begin position="79"/>
        <end position="98"/>
    </location>
</feature>
<dbReference type="PANTHER" id="PTHR42718:SF39">
    <property type="entry name" value="ACTINORHODIN TRANSPORTER-RELATED"/>
    <property type="match status" value="1"/>
</dbReference>
<dbReference type="Proteomes" id="UP000323876">
    <property type="component" value="Unassembled WGS sequence"/>
</dbReference>
<gene>
    <name evidence="8" type="ORF">F3087_40450</name>
</gene>
<reference evidence="8 9" key="1">
    <citation type="submission" date="2019-09" db="EMBL/GenBank/DDBJ databases">
        <authorList>
            <person name="Wang X."/>
        </authorList>
    </citation>
    <scope>NUCLEOTIDE SEQUENCE [LARGE SCALE GENOMIC DNA]</scope>
    <source>
        <strain evidence="8 9">CICC 11023</strain>
    </source>
</reference>
<dbReference type="PRINTS" id="PR01036">
    <property type="entry name" value="TCRTETB"/>
</dbReference>
<evidence type="ECO:0000256" key="6">
    <source>
        <dbReference type="SAM" id="Phobius"/>
    </source>
</evidence>
<name>A0A5N0DV17_9NOCA</name>
<feature type="transmembrane region" description="Helical" evidence="6">
    <location>
        <begin position="200"/>
        <end position="221"/>
    </location>
</feature>
<feature type="transmembrane region" description="Helical" evidence="6">
    <location>
        <begin position="104"/>
        <end position="125"/>
    </location>
</feature>
<feature type="transmembrane region" description="Helical" evidence="6">
    <location>
        <begin position="44"/>
        <end position="67"/>
    </location>
</feature>
<feature type="transmembrane region" description="Helical" evidence="6">
    <location>
        <begin position="297"/>
        <end position="318"/>
    </location>
</feature>
<dbReference type="InterPro" id="IPR020846">
    <property type="entry name" value="MFS_dom"/>
</dbReference>
<dbReference type="InterPro" id="IPR036259">
    <property type="entry name" value="MFS_trans_sf"/>
</dbReference>
<dbReference type="InterPro" id="IPR011701">
    <property type="entry name" value="MFS"/>
</dbReference>
<keyword evidence="3 6" id="KW-1133">Transmembrane helix</keyword>
<evidence type="ECO:0000313" key="9">
    <source>
        <dbReference type="Proteomes" id="UP000323876"/>
    </source>
</evidence>
<feature type="transmembrane region" description="Helical" evidence="6">
    <location>
        <begin position="167"/>
        <end position="188"/>
    </location>
</feature>
<evidence type="ECO:0000256" key="1">
    <source>
        <dbReference type="ARBA" id="ARBA00004651"/>
    </source>
</evidence>
<dbReference type="EMBL" id="VXLC01000032">
    <property type="protein sequence ID" value="KAA8880593.1"/>
    <property type="molecule type" value="Genomic_DNA"/>
</dbReference>
<evidence type="ECO:0000256" key="2">
    <source>
        <dbReference type="ARBA" id="ARBA00022692"/>
    </source>
</evidence>
<dbReference type="Gene3D" id="1.20.1720.10">
    <property type="entry name" value="Multidrug resistance protein D"/>
    <property type="match status" value="1"/>
</dbReference>
<feature type="transmembrane region" description="Helical" evidence="6">
    <location>
        <begin position="361"/>
        <end position="382"/>
    </location>
</feature>
<dbReference type="PROSITE" id="PS50850">
    <property type="entry name" value="MFS"/>
    <property type="match status" value="1"/>
</dbReference>
<feature type="transmembrane region" description="Helical" evidence="6">
    <location>
        <begin position="137"/>
        <end position="161"/>
    </location>
</feature>
<comment type="subcellular location">
    <subcellularLocation>
        <location evidence="1">Cell membrane</location>
        <topology evidence="1">Multi-pass membrane protein</topology>
    </subcellularLocation>
</comment>
<feature type="transmembrane region" description="Helical" evidence="6">
    <location>
        <begin position="330"/>
        <end position="355"/>
    </location>
</feature>
<evidence type="ECO:0000256" key="4">
    <source>
        <dbReference type="ARBA" id="ARBA00023136"/>
    </source>
</evidence>
<dbReference type="GO" id="GO:0005886">
    <property type="term" value="C:plasma membrane"/>
    <property type="evidence" value="ECO:0007669"/>
    <property type="project" value="UniProtKB-SubCell"/>
</dbReference>